<keyword evidence="2" id="KW-0012">Acyltransferase</keyword>
<organism evidence="4 5">
    <name type="scientific">Absicoccus porci</name>
    <dbReference type="NCBI Taxonomy" id="2486576"/>
    <lineage>
        <taxon>Bacteria</taxon>
        <taxon>Bacillati</taxon>
        <taxon>Bacillota</taxon>
        <taxon>Erysipelotrichia</taxon>
        <taxon>Erysipelotrichales</taxon>
        <taxon>Erysipelotrichaceae</taxon>
        <taxon>Absicoccus</taxon>
    </lineage>
</organism>
<dbReference type="Proteomes" id="UP000276568">
    <property type="component" value="Unassembled WGS sequence"/>
</dbReference>
<feature type="domain" description="N-acetyltransferase" evidence="3">
    <location>
        <begin position="1"/>
        <end position="159"/>
    </location>
</feature>
<gene>
    <name evidence="4" type="ORF">EDX97_08270</name>
</gene>
<dbReference type="InterPro" id="IPR000182">
    <property type="entry name" value="GNAT_dom"/>
</dbReference>
<evidence type="ECO:0000256" key="1">
    <source>
        <dbReference type="ARBA" id="ARBA00022679"/>
    </source>
</evidence>
<name>A0A3N0HYR3_9FIRM</name>
<evidence type="ECO:0000256" key="2">
    <source>
        <dbReference type="ARBA" id="ARBA00023315"/>
    </source>
</evidence>
<dbReference type="Pfam" id="PF00583">
    <property type="entry name" value="Acetyltransf_1"/>
    <property type="match status" value="1"/>
</dbReference>
<evidence type="ECO:0000313" key="5">
    <source>
        <dbReference type="Proteomes" id="UP000276568"/>
    </source>
</evidence>
<dbReference type="SUPFAM" id="SSF55729">
    <property type="entry name" value="Acyl-CoA N-acyltransferases (Nat)"/>
    <property type="match status" value="1"/>
</dbReference>
<dbReference type="PROSITE" id="PS51186">
    <property type="entry name" value="GNAT"/>
    <property type="match status" value="1"/>
</dbReference>
<dbReference type="InterPro" id="IPR016181">
    <property type="entry name" value="Acyl_CoA_acyltransferase"/>
</dbReference>
<dbReference type="GO" id="GO:0008080">
    <property type="term" value="F:N-acetyltransferase activity"/>
    <property type="evidence" value="ECO:0007669"/>
    <property type="project" value="UniProtKB-ARBA"/>
</dbReference>
<dbReference type="EMBL" id="RJQC01000003">
    <property type="protein sequence ID" value="RNM29881.1"/>
    <property type="molecule type" value="Genomic_DNA"/>
</dbReference>
<reference evidence="4 5" key="1">
    <citation type="submission" date="2018-11" db="EMBL/GenBank/DDBJ databases">
        <title>Clostridium sp. nov., a member of the family Erysipelotrichaceae isolated from pig faeces.</title>
        <authorList>
            <person name="Chang Y.-H."/>
        </authorList>
    </citation>
    <scope>NUCLEOTIDE SEQUENCE [LARGE SCALE GENOMIC DNA]</scope>
    <source>
        <strain evidence="4 5">YH-panp20</strain>
    </source>
</reference>
<dbReference type="AlphaFoldDB" id="A0A3N0HYR3"/>
<comment type="caution">
    <text evidence="4">The sequence shown here is derived from an EMBL/GenBank/DDBJ whole genome shotgun (WGS) entry which is preliminary data.</text>
</comment>
<keyword evidence="5" id="KW-1185">Reference proteome</keyword>
<keyword evidence="1 4" id="KW-0808">Transferase</keyword>
<proteinExistence type="predicted"/>
<accession>A0A3N0HYR3</accession>
<dbReference type="Gene3D" id="3.40.630.30">
    <property type="match status" value="1"/>
</dbReference>
<protein>
    <submittedName>
        <fullName evidence="4">GNAT family N-acetyltransferase</fullName>
    </submittedName>
</protein>
<evidence type="ECO:0000259" key="3">
    <source>
        <dbReference type="PROSITE" id="PS51186"/>
    </source>
</evidence>
<dbReference type="PANTHER" id="PTHR10908">
    <property type="entry name" value="SEROTONIN N-ACETYLTRANSFERASE"/>
    <property type="match status" value="1"/>
</dbReference>
<sequence length="161" mass="18371">MSIRQATMANLDAIASIESACFPQAEAATKDEFAKRIQYYGNHFWLLIDENQIVSFVDGFVTNQKDLSDEMYEKASLHDEAGQWQMIFGVNTLPSYRKKGYAAKLLERMIDDAQSQNRKGIVLTCKDALVPYYAKFGFIDEGISEKSVHGGVRWHQMRLTF</sequence>
<dbReference type="OrthoDB" id="9800962at2"/>
<evidence type="ECO:0000313" key="4">
    <source>
        <dbReference type="EMBL" id="RNM29881.1"/>
    </source>
</evidence>
<dbReference type="InterPro" id="IPR051635">
    <property type="entry name" value="SNAT-like"/>
</dbReference>
<dbReference type="PANTHER" id="PTHR10908:SF0">
    <property type="entry name" value="SEROTONIN N-ACETYLTRANSFERASE"/>
    <property type="match status" value="1"/>
</dbReference>
<dbReference type="RefSeq" id="WP_128520699.1">
    <property type="nucleotide sequence ID" value="NZ_RJQC01000003.1"/>
</dbReference>
<dbReference type="CDD" id="cd04301">
    <property type="entry name" value="NAT_SF"/>
    <property type="match status" value="1"/>
</dbReference>